<reference evidence="1 2" key="1">
    <citation type="submission" date="2020-05" db="EMBL/GenBank/DDBJ databases">
        <title>Complete genome sequence of Deefgea sp. D17.</title>
        <authorList>
            <person name="Bae J.-W."/>
            <person name="Han J.E."/>
        </authorList>
    </citation>
    <scope>NUCLEOTIDE SEQUENCE [LARGE SCALE GENOMIC DNA]</scope>
    <source>
        <strain evidence="1 2">D17</strain>
    </source>
</reference>
<gene>
    <name evidence="1" type="ORF">HQN60_12640</name>
</gene>
<evidence type="ECO:0000313" key="1">
    <source>
        <dbReference type="EMBL" id="QKJ67485.1"/>
    </source>
</evidence>
<evidence type="ECO:0000313" key="2">
    <source>
        <dbReference type="Proteomes" id="UP000504844"/>
    </source>
</evidence>
<sequence length="90" mass="10333">MAAEYLAQMPAATPTEIDVYPENWLAYQVFMAMGTQWRVGLNGKTGLDYNIIPMMERRFKVEPDQSDDLFEALQVLEVETLTIWSEQNNG</sequence>
<dbReference type="RefSeq" id="WP_173533987.1">
    <property type="nucleotide sequence ID" value="NZ_CP054143.1"/>
</dbReference>
<name>A0A6M8SQK6_9NEIS</name>
<organism evidence="1 2">
    <name type="scientific">Deefgea piscis</name>
    <dbReference type="NCBI Taxonomy" id="2739061"/>
    <lineage>
        <taxon>Bacteria</taxon>
        <taxon>Pseudomonadati</taxon>
        <taxon>Pseudomonadota</taxon>
        <taxon>Betaproteobacteria</taxon>
        <taxon>Neisseriales</taxon>
        <taxon>Chitinibacteraceae</taxon>
        <taxon>Deefgea</taxon>
    </lineage>
</organism>
<dbReference type="EMBL" id="CP054143">
    <property type="protein sequence ID" value="QKJ67485.1"/>
    <property type="molecule type" value="Genomic_DNA"/>
</dbReference>
<dbReference type="Pfam" id="PF08809">
    <property type="entry name" value="DUF1799"/>
    <property type="match status" value="1"/>
</dbReference>
<proteinExistence type="predicted"/>
<accession>A0A6M8SQK6</accession>
<dbReference type="KEGG" id="dee:HQN60_12640"/>
<dbReference type="Proteomes" id="UP000504844">
    <property type="component" value="Chromosome"/>
</dbReference>
<keyword evidence="2" id="KW-1185">Reference proteome</keyword>
<protein>
    <submittedName>
        <fullName evidence="1">DUF1799 domain-containing protein</fullName>
    </submittedName>
</protein>
<dbReference type="AlphaFoldDB" id="A0A6M8SQK6"/>
<dbReference type="InterPro" id="IPR014915">
    <property type="entry name" value="Phage_TLS_TfmB"/>
</dbReference>